<feature type="region of interest" description="Disordered" evidence="1">
    <location>
        <begin position="820"/>
        <end position="841"/>
    </location>
</feature>
<organism evidence="4 5">
    <name type="scientific">Arachis hypogaea</name>
    <name type="common">Peanut</name>
    <dbReference type="NCBI Taxonomy" id="3818"/>
    <lineage>
        <taxon>Eukaryota</taxon>
        <taxon>Viridiplantae</taxon>
        <taxon>Streptophyta</taxon>
        <taxon>Embryophyta</taxon>
        <taxon>Tracheophyta</taxon>
        <taxon>Spermatophyta</taxon>
        <taxon>Magnoliopsida</taxon>
        <taxon>eudicotyledons</taxon>
        <taxon>Gunneridae</taxon>
        <taxon>Pentapetalae</taxon>
        <taxon>rosids</taxon>
        <taxon>fabids</taxon>
        <taxon>Fabales</taxon>
        <taxon>Fabaceae</taxon>
        <taxon>Papilionoideae</taxon>
        <taxon>50 kb inversion clade</taxon>
        <taxon>dalbergioids sensu lato</taxon>
        <taxon>Dalbergieae</taxon>
        <taxon>Pterocarpus clade</taxon>
        <taxon>Arachis</taxon>
    </lineage>
</organism>
<dbReference type="Pfam" id="PF03108">
    <property type="entry name" value="DBD_Tnp_Mut"/>
    <property type="match status" value="1"/>
</dbReference>
<feature type="compositionally biased region" description="Acidic residues" evidence="1">
    <location>
        <begin position="494"/>
        <end position="505"/>
    </location>
</feature>
<reference evidence="4 5" key="1">
    <citation type="submission" date="2019-01" db="EMBL/GenBank/DDBJ databases">
        <title>Sequencing of cultivated peanut Arachis hypogaea provides insights into genome evolution and oil improvement.</title>
        <authorList>
            <person name="Chen X."/>
        </authorList>
    </citation>
    <scope>NUCLEOTIDE SEQUENCE [LARGE SCALE GENOMIC DNA]</scope>
    <source>
        <strain evidence="5">cv. Fuhuasheng</strain>
        <tissue evidence="4">Leaves</tissue>
    </source>
</reference>
<protein>
    <submittedName>
        <fullName evidence="4">Uncharacterized protein</fullName>
    </submittedName>
</protein>
<feature type="compositionally biased region" description="Acidic residues" evidence="1">
    <location>
        <begin position="400"/>
        <end position="414"/>
    </location>
</feature>
<feature type="region of interest" description="Disordered" evidence="1">
    <location>
        <begin position="669"/>
        <end position="739"/>
    </location>
</feature>
<dbReference type="AlphaFoldDB" id="A0A445DRH7"/>
<feature type="compositionally biased region" description="Low complexity" evidence="1">
    <location>
        <begin position="712"/>
        <end position="728"/>
    </location>
</feature>
<dbReference type="Proteomes" id="UP000289738">
    <property type="component" value="Chromosome A03"/>
</dbReference>
<sequence>MSSFYAKKTPTLNVSLTSRLPHSNTQTQHKVELSSSPLPSSVASVLLPSPERIWVENRIAFIICIRQRVVKTGFSDKEGKKTFLGVFCVGMHACVLRYWLGFDREEMGDDLLTILFHHGGSFITDDGGVTYNGGDVSEFPRVDTDKLDVFFVRDYHKDLGYDKVTQTWWLVPNRPLQNGLRALTNDKELMEMCYLGQQNKGVVHVYYEHGVSEPLYIEEAKAVSSKGKEVLVIQDLNPTPNPTTNDNAEPISTTAASTTTSAPIHSTIPTEKPDSTTKLPPISITVSKPAKKIHHHPTATPMPNPNPPQKIVTQPSKTKPKNPPKKMSLPTEMPKPWSKSKESKKSVVSRRGTRNVKSAAPKPCGRRPLTRAAASGASVRGNGKGKQLQTEHVALSSSEDSSDSEASDGCEEDEPYRPDGDLVSSDEDVGVERLAGKKKTNVKERTRKAKKTSKQKRDVMVEDDGPVCADSGSEDDAHFFGPIPRFGSMGTYDDAQDEGYEESDGGDSWHSEELKTPPNSEDELEEVDSDEVFPVFRDVGRFGELRLAVGMTFTTKMEFKEAVREYCIQEGRRIWFKKNDNVRMRAVCKDENCGWLVYAANNTENNYWQIKTFNDDHTCARETKNRLANRKWLAGKLVKKLRKYPNLRHCEAAHQRCPRTPTEIQLEASQPPLSQTDDSQEVLPPPVRPPKLPPKRKSSKQEKATSGSSFQAATTPPAATPPATTQPTTLPPAHPMQGASQGTVTRLFNFMNVLSAFRTQVLGIFFVQNLCSQYVRTADRLAQYCPGSSLPILSLFYHHMSPHLLPEFCPPKETTHTTSYLQSKPRKFGQPTNGLPGLESVADHRSTGLAPHAHHSGRRASLFLFIILMMLPNDLGLLELPTALLALAINTGVR</sequence>
<name>A0A445DRH7_ARAHY</name>
<evidence type="ECO:0000259" key="3">
    <source>
        <dbReference type="Pfam" id="PF26130"/>
    </source>
</evidence>
<evidence type="ECO:0000256" key="1">
    <source>
        <dbReference type="SAM" id="MobiDB-lite"/>
    </source>
</evidence>
<evidence type="ECO:0000259" key="2">
    <source>
        <dbReference type="Pfam" id="PF03108"/>
    </source>
</evidence>
<evidence type="ECO:0000313" key="5">
    <source>
        <dbReference type="Proteomes" id="UP000289738"/>
    </source>
</evidence>
<comment type="caution">
    <text evidence="4">The sequence shown here is derived from an EMBL/GenBank/DDBJ whole genome shotgun (WGS) entry which is preliminary data.</text>
</comment>
<gene>
    <name evidence="4" type="ORF">Ahy_A03g011697</name>
</gene>
<feature type="domain" description="Transposase MuDR plant" evidence="2">
    <location>
        <begin position="546"/>
        <end position="609"/>
    </location>
</feature>
<feature type="compositionally biased region" description="Basic residues" evidence="1">
    <location>
        <begin position="436"/>
        <end position="454"/>
    </location>
</feature>
<evidence type="ECO:0000313" key="4">
    <source>
        <dbReference type="EMBL" id="RYR65778.1"/>
    </source>
</evidence>
<feature type="region of interest" description="Disordered" evidence="1">
    <location>
        <begin position="490"/>
        <end position="523"/>
    </location>
</feature>
<dbReference type="PANTHER" id="PTHR31973:SF187">
    <property type="entry name" value="MUTATOR TRANSPOSASE MUDRA PROTEIN"/>
    <property type="match status" value="1"/>
</dbReference>
<dbReference type="EMBL" id="SDMP01000003">
    <property type="protein sequence ID" value="RYR65778.1"/>
    <property type="molecule type" value="Genomic_DNA"/>
</dbReference>
<proteinExistence type="predicted"/>
<accession>A0A445DRH7</accession>
<dbReference type="Pfam" id="PF26130">
    <property type="entry name" value="PB1-like"/>
    <property type="match status" value="1"/>
</dbReference>
<feature type="compositionally biased region" description="Low complexity" evidence="1">
    <location>
        <begin position="242"/>
        <end position="270"/>
    </location>
</feature>
<dbReference type="InterPro" id="IPR058594">
    <property type="entry name" value="PB1-like_dom_pln"/>
</dbReference>
<feature type="region of interest" description="Disordered" evidence="1">
    <location>
        <begin position="235"/>
        <end position="476"/>
    </location>
</feature>
<feature type="compositionally biased region" description="Pro residues" evidence="1">
    <location>
        <begin position="683"/>
        <end position="692"/>
    </location>
</feature>
<keyword evidence="5" id="KW-1185">Reference proteome</keyword>
<feature type="domain" description="PB1-like" evidence="3">
    <location>
        <begin position="109"/>
        <end position="209"/>
    </location>
</feature>
<dbReference type="PANTHER" id="PTHR31973">
    <property type="entry name" value="POLYPROTEIN, PUTATIVE-RELATED"/>
    <property type="match status" value="1"/>
</dbReference>
<dbReference type="InterPro" id="IPR004332">
    <property type="entry name" value="Transposase_MuDR"/>
</dbReference>